<reference evidence="3" key="1">
    <citation type="submission" date="2023-06" db="EMBL/GenBank/DDBJ databases">
        <title>Draft genome sequence of Nocardioides sp. SOB77.</title>
        <authorList>
            <person name="Zhang G."/>
        </authorList>
    </citation>
    <scope>NUCLEOTIDE SEQUENCE</scope>
    <source>
        <strain evidence="3">SOB77</strain>
    </source>
</reference>
<gene>
    <name evidence="3" type="ORF">QWY28_00460</name>
</gene>
<keyword evidence="2" id="KW-0812">Transmembrane</keyword>
<feature type="compositionally biased region" description="Low complexity" evidence="1">
    <location>
        <begin position="31"/>
        <end position="46"/>
    </location>
</feature>
<proteinExistence type="predicted"/>
<name>A0ABT8F9P2_9ACTN</name>
<evidence type="ECO:0000313" key="4">
    <source>
        <dbReference type="Proteomes" id="UP001168620"/>
    </source>
</evidence>
<sequence length="197" mass="21278">MADDRRDPRGARRPRGRTGPGRAAPGGTGAAGAARGVRSGSSPASAQRRPRLTGRAAVLVLVLAVLAVSYASSMRAFLHQRAEIAELKAQIDERKAAIDDLEREKKRWQDPAFVQSQAREMGYVMRGETPFVVLKDGEPLTTGATLSDPDDLPERTPTAWWVDAWSSVELAGHPPKDEPPPATTIDGSAEEQDEETE</sequence>
<keyword evidence="4" id="KW-1185">Reference proteome</keyword>
<dbReference type="Pfam" id="PF04977">
    <property type="entry name" value="DivIC"/>
    <property type="match status" value="1"/>
</dbReference>
<dbReference type="EMBL" id="JAUHJQ010000001">
    <property type="protein sequence ID" value="MDN4171406.1"/>
    <property type="molecule type" value="Genomic_DNA"/>
</dbReference>
<evidence type="ECO:0000256" key="2">
    <source>
        <dbReference type="SAM" id="Phobius"/>
    </source>
</evidence>
<dbReference type="Proteomes" id="UP001168620">
    <property type="component" value="Unassembled WGS sequence"/>
</dbReference>
<keyword evidence="2" id="KW-0472">Membrane</keyword>
<comment type="caution">
    <text evidence="3">The sequence shown here is derived from an EMBL/GenBank/DDBJ whole genome shotgun (WGS) entry which is preliminary data.</text>
</comment>
<accession>A0ABT8F9P2</accession>
<keyword evidence="2" id="KW-1133">Transmembrane helix</keyword>
<feature type="compositionally biased region" description="Acidic residues" evidence="1">
    <location>
        <begin position="188"/>
        <end position="197"/>
    </location>
</feature>
<feature type="compositionally biased region" description="Basic and acidic residues" evidence="1">
    <location>
        <begin position="1"/>
        <end position="10"/>
    </location>
</feature>
<feature type="transmembrane region" description="Helical" evidence="2">
    <location>
        <begin position="56"/>
        <end position="78"/>
    </location>
</feature>
<evidence type="ECO:0000313" key="3">
    <source>
        <dbReference type="EMBL" id="MDN4171406.1"/>
    </source>
</evidence>
<feature type="region of interest" description="Disordered" evidence="1">
    <location>
        <begin position="166"/>
        <end position="197"/>
    </location>
</feature>
<dbReference type="RefSeq" id="WP_300950333.1">
    <property type="nucleotide sequence ID" value="NZ_JAUHJQ010000001.1"/>
</dbReference>
<dbReference type="InterPro" id="IPR007060">
    <property type="entry name" value="FtsL/DivIC"/>
</dbReference>
<feature type="region of interest" description="Disordered" evidence="1">
    <location>
        <begin position="1"/>
        <end position="50"/>
    </location>
</feature>
<evidence type="ECO:0000256" key="1">
    <source>
        <dbReference type="SAM" id="MobiDB-lite"/>
    </source>
</evidence>
<organism evidence="3 4">
    <name type="scientific">Nocardioides oceani</name>
    <dbReference type="NCBI Taxonomy" id="3058369"/>
    <lineage>
        <taxon>Bacteria</taxon>
        <taxon>Bacillati</taxon>
        <taxon>Actinomycetota</taxon>
        <taxon>Actinomycetes</taxon>
        <taxon>Propionibacteriales</taxon>
        <taxon>Nocardioidaceae</taxon>
        <taxon>Nocardioides</taxon>
    </lineage>
</organism>
<protein>
    <submittedName>
        <fullName evidence="3">Septum formation initiator family protein</fullName>
    </submittedName>
</protein>